<dbReference type="InterPro" id="IPR053932">
    <property type="entry name" value="GeBP-like_DBD"/>
</dbReference>
<accession>A0A0C9S514</accession>
<comment type="similarity">
    <text evidence="1">Belongs to the GeBP family.</text>
</comment>
<feature type="compositionally biased region" description="Basic residues" evidence="3">
    <location>
        <begin position="105"/>
        <end position="114"/>
    </location>
</feature>
<dbReference type="Pfam" id="PF04504">
    <property type="entry name" value="GeBP-like_DBD"/>
    <property type="match status" value="1"/>
</dbReference>
<evidence type="ECO:0000256" key="2">
    <source>
        <dbReference type="SAM" id="Coils"/>
    </source>
</evidence>
<feature type="compositionally biased region" description="Acidic residues" evidence="3">
    <location>
        <begin position="291"/>
        <end position="306"/>
    </location>
</feature>
<dbReference type="EMBL" id="GCHU01021819">
    <property type="protein sequence ID" value="JAG85908.1"/>
    <property type="molecule type" value="Transcribed_RNA"/>
</dbReference>
<protein>
    <submittedName>
        <fullName evidence="5">TSA: Wollemia nobilis Ref_Wollemi_Transcript_21979_1899 transcribed RNA sequence</fullName>
    </submittedName>
</protein>
<dbReference type="GO" id="GO:0006355">
    <property type="term" value="P:regulation of DNA-templated transcription"/>
    <property type="evidence" value="ECO:0007669"/>
    <property type="project" value="InterPro"/>
</dbReference>
<reference evidence="5" key="1">
    <citation type="submission" date="2015-02" db="EMBL/GenBank/DDBJ databases">
        <title>A transcriptome of Wollemia nobilis - a relic of Gondwana.</title>
        <authorList>
            <person name="Chia J.Y."/>
            <person name="Leong Y.S."/>
            <person name="Abdul Karim S."/>
            <person name="Wan Azmi N."/>
            <person name="Hercus R."/>
            <person name="Croft L."/>
        </authorList>
    </citation>
    <scope>NUCLEOTIDE SEQUENCE</scope>
    <source>
        <strain evidence="5">MaeBrown</strain>
        <tissue evidence="5">Leaf</tissue>
    </source>
</reference>
<feature type="compositionally biased region" description="Basic and acidic residues" evidence="3">
    <location>
        <begin position="265"/>
        <end position="274"/>
    </location>
</feature>
<feature type="compositionally biased region" description="Acidic residues" evidence="3">
    <location>
        <begin position="321"/>
        <end position="348"/>
    </location>
</feature>
<feature type="region of interest" description="Disordered" evidence="3">
    <location>
        <begin position="250"/>
        <end position="385"/>
    </location>
</feature>
<feature type="compositionally biased region" description="Basic and acidic residues" evidence="3">
    <location>
        <begin position="281"/>
        <end position="290"/>
    </location>
</feature>
<feature type="coiled-coil region" evidence="2">
    <location>
        <begin position="402"/>
        <end position="429"/>
    </location>
</feature>
<evidence type="ECO:0000256" key="1">
    <source>
        <dbReference type="ARBA" id="ARBA00010820"/>
    </source>
</evidence>
<feature type="region of interest" description="Disordered" evidence="3">
    <location>
        <begin position="1"/>
        <end position="161"/>
    </location>
</feature>
<sequence length="520" mass="58836">MVSTDSSTDDGSSSMDGNEKRFYSQTKSASQAPPSTEPESDSEFESSSEQVSSRSQQKRPAPTSSVNRNPRTPPPPKPPSLAKRPREQEEEKERQHVGGIESATKKSKKAKPQKKISPIDKPKRKENKSNGDNKKGKKPVLESAGGPSPQKSVKRNGQKWNPTDEIAFLKCLVAYSRGGKEFPKSNMTPVYDYVRNLHVLDDEYSNSQLGDKLRRLRTKYNDMADKVKSKNFSFKTSHEETLYGLSNKVWGSRGEEEEGSEDEEIQKSEEHPVKAEMPSRSVDEKPLKEVEEVDEEEGEGEGEEEENKSTSEDIELTQKENDEDIEMTQMGNDDDDDEDEEDQEEDAELNSKENSALPVSNGASKRLNPNPNPNSNPRESSMGVVPAEYAQKLIDQFREESSRMWNETKDQLRREVEEVKSDMIKMVKEELQGFMNTGTSFSNSRTSNDVKFSSEEMLKRMASARDLPPLNGPDAKKLEQEWHKQHLVELDACSGRLALLQHECKLRMKKVRTVVNKENP</sequence>
<dbReference type="PANTHER" id="PTHR31662">
    <property type="entry name" value="BNAANNG10740D PROTEIN-RELATED"/>
    <property type="match status" value="1"/>
</dbReference>
<feature type="compositionally biased region" description="Polar residues" evidence="3">
    <location>
        <begin position="352"/>
        <end position="363"/>
    </location>
</feature>
<dbReference type="InterPro" id="IPR007592">
    <property type="entry name" value="GEBP"/>
</dbReference>
<keyword evidence="2" id="KW-0175">Coiled coil</keyword>
<evidence type="ECO:0000313" key="5">
    <source>
        <dbReference type="EMBL" id="JAG85908.1"/>
    </source>
</evidence>
<dbReference type="GO" id="GO:0005634">
    <property type="term" value="C:nucleus"/>
    <property type="evidence" value="ECO:0007669"/>
    <property type="project" value="TreeGrafter"/>
</dbReference>
<dbReference type="AlphaFoldDB" id="A0A0C9S514"/>
<feature type="compositionally biased region" description="Polar residues" evidence="3">
    <location>
        <begin position="23"/>
        <end position="34"/>
    </location>
</feature>
<proteinExistence type="inferred from homology"/>
<feature type="compositionally biased region" description="Basic and acidic residues" evidence="3">
    <location>
        <begin position="117"/>
        <end position="134"/>
    </location>
</feature>
<feature type="compositionally biased region" description="Acidic residues" evidence="3">
    <location>
        <begin position="255"/>
        <end position="264"/>
    </location>
</feature>
<organism evidence="5">
    <name type="scientific">Wollemia nobilis</name>
    <dbReference type="NCBI Taxonomy" id="56998"/>
    <lineage>
        <taxon>Eukaryota</taxon>
        <taxon>Viridiplantae</taxon>
        <taxon>Streptophyta</taxon>
        <taxon>Embryophyta</taxon>
        <taxon>Tracheophyta</taxon>
        <taxon>Spermatophyta</taxon>
        <taxon>Pinopsida</taxon>
        <taxon>Pinidae</taxon>
        <taxon>Conifers II</taxon>
        <taxon>Araucariales</taxon>
        <taxon>Araucariaceae</taxon>
        <taxon>Wollemia</taxon>
    </lineage>
</organism>
<name>A0A0C9S514_9CONI</name>
<feature type="domain" description="Glabrous enhancer-binding protein-like DBD" evidence="4">
    <location>
        <begin position="158"/>
        <end position="251"/>
    </location>
</feature>
<feature type="compositionally biased region" description="Basic and acidic residues" evidence="3">
    <location>
        <begin position="307"/>
        <end position="320"/>
    </location>
</feature>
<evidence type="ECO:0000259" key="4">
    <source>
        <dbReference type="Pfam" id="PF04504"/>
    </source>
</evidence>
<evidence type="ECO:0000256" key="3">
    <source>
        <dbReference type="SAM" id="MobiDB-lite"/>
    </source>
</evidence>
<feature type="compositionally biased region" description="Low complexity" evidence="3">
    <location>
        <begin position="1"/>
        <end position="16"/>
    </location>
</feature>
<feature type="compositionally biased region" description="Basic and acidic residues" evidence="3">
    <location>
        <begin position="84"/>
        <end position="96"/>
    </location>
</feature>